<name>A0ABC8VUL9_9POAL</name>
<reference evidence="6 7" key="2">
    <citation type="submission" date="2024-10" db="EMBL/GenBank/DDBJ databases">
        <authorList>
            <person name="Ryan C."/>
        </authorList>
    </citation>
    <scope>NUCLEOTIDE SEQUENCE [LARGE SCALE GENOMIC DNA]</scope>
</reference>
<dbReference type="InterPro" id="IPR051650">
    <property type="entry name" value="SL_signaling_regulator"/>
</dbReference>
<evidence type="ECO:0000256" key="1">
    <source>
        <dbReference type="ARBA" id="ARBA00008675"/>
    </source>
</evidence>
<feature type="region of interest" description="Disordered" evidence="4">
    <location>
        <begin position="509"/>
        <end position="547"/>
    </location>
</feature>
<evidence type="ECO:0000313" key="7">
    <source>
        <dbReference type="Proteomes" id="UP001497457"/>
    </source>
</evidence>
<feature type="domain" description="Clp R" evidence="5">
    <location>
        <begin position="8"/>
        <end position="186"/>
    </location>
</feature>
<sequence>MRSGGCAVQQELAGDAAAVMRQAVTLARRRGHAQVTPLHAASAMLADAGGGLLRAACLRSRASSHPLQCKALELCFNVALNRLATAAAGGSMFPSFHAHHHHHGAPPALSNALAAAFKRAQANQRRGGVGVGVSSPEGGQHGSAARVELEQLVVSILDDPGVSRVMREAGFSSADVKANVEKAAAAVMVSSSSPELSSNTAASSSTTTSPNNPKPSSFLKTNKAAVNVAGDAARVLECMASGTHRCVAVVGESAEAVVKAVMDRVSKGGGDLNLTRLKHAQLVPFSAASFQGSPREEVEARAADLRALAREARAAGKGVVLVLEDLAYAAASWGRSLLLGGRCGYCPVEHALVELGGLVRGGGGHDMFWLLGFGSCATHASCRSGQPSLEAVLDLHPVIVPDGGSLGGDSEITHCGADMVVATSASFPSWMIPRCQQQSPPVLTGSELTLSFSSPASSCLGGGFAHYYNASMMNCEPWDDLTDHHHQTLPNHGHDGPIMAADTSCDQRLLLANPNNPGSSTSLSKSNSSDGATGAHQTAAARRRRPKFTELTAENLKILCGALETRVPRHREIAPAIASAVLRRRSGVTRTARPSPATWLLFRGRDSDGKAAMARELARLVFGSYAEFTCIAGYNSGDSGLKRQRSPENARRGGGYMQRFYEAIRENPHRVVMIDAGAEHDSVATSIKDAMATGMVRGCDGDVASRLEDAIVVMSCDDQGFESRSRVSSPRPVKKQRVMTTDVDGKVEADGAEKAGAAPLFGLDLNACAAMDEEEGMTSSPNDMEILKAVDGVCFFQC</sequence>
<comment type="similarity">
    <text evidence="1">Belongs to the ClpA/ClpB family.</text>
</comment>
<gene>
    <name evidence="6" type="ORF">URODEC1_LOCUS6863</name>
</gene>
<protein>
    <recommendedName>
        <fullName evidence="5">Clp R domain-containing protein</fullName>
    </recommendedName>
</protein>
<dbReference type="InterPro" id="IPR058680">
    <property type="entry name" value="NBD_SMAX1-like"/>
</dbReference>
<dbReference type="PANTHER" id="PTHR43572:SF1">
    <property type="entry name" value="OS11G0156800 PROTEIN"/>
    <property type="match status" value="1"/>
</dbReference>
<dbReference type="InterPro" id="IPR004176">
    <property type="entry name" value="Clp_R_N"/>
</dbReference>
<proteinExistence type="inferred from homology"/>
<dbReference type="InterPro" id="IPR027417">
    <property type="entry name" value="P-loop_NTPase"/>
</dbReference>
<reference evidence="7" key="1">
    <citation type="submission" date="2024-06" db="EMBL/GenBank/DDBJ databases">
        <authorList>
            <person name="Ryan C."/>
        </authorList>
    </citation>
    <scope>NUCLEOTIDE SEQUENCE [LARGE SCALE GENOMIC DNA]</scope>
</reference>
<dbReference type="Gene3D" id="1.10.1780.10">
    <property type="entry name" value="Clp, N-terminal domain"/>
    <property type="match status" value="1"/>
</dbReference>
<dbReference type="Proteomes" id="UP001497457">
    <property type="component" value="Chromosome 10rd"/>
</dbReference>
<dbReference type="PROSITE" id="PS51903">
    <property type="entry name" value="CLP_R"/>
    <property type="match status" value="1"/>
</dbReference>
<feature type="compositionally biased region" description="Low complexity" evidence="4">
    <location>
        <begin position="519"/>
        <end position="529"/>
    </location>
</feature>
<dbReference type="InterPro" id="IPR036628">
    <property type="entry name" value="Clp_N_dom_sf"/>
</dbReference>
<evidence type="ECO:0000313" key="6">
    <source>
        <dbReference type="EMBL" id="CAL4896818.1"/>
    </source>
</evidence>
<feature type="compositionally biased region" description="Low complexity" evidence="4">
    <location>
        <begin position="189"/>
        <end position="217"/>
    </location>
</feature>
<evidence type="ECO:0000256" key="3">
    <source>
        <dbReference type="PROSITE-ProRule" id="PRU01251"/>
    </source>
</evidence>
<evidence type="ECO:0000256" key="4">
    <source>
        <dbReference type="SAM" id="MobiDB-lite"/>
    </source>
</evidence>
<evidence type="ECO:0000259" key="5">
    <source>
        <dbReference type="PROSITE" id="PS51903"/>
    </source>
</evidence>
<dbReference type="AlphaFoldDB" id="A0ABC8VUL9"/>
<keyword evidence="2 3" id="KW-0677">Repeat</keyword>
<dbReference type="PANTHER" id="PTHR43572">
    <property type="entry name" value="CHAPERONE PROTEIN CLPD, CHLOROPLASTIC"/>
    <property type="match status" value="1"/>
</dbReference>
<feature type="region of interest" description="Disordered" evidence="4">
    <location>
        <begin position="189"/>
        <end position="219"/>
    </location>
</feature>
<accession>A0ABC8VUL9</accession>
<evidence type="ECO:0000256" key="2">
    <source>
        <dbReference type="ARBA" id="ARBA00022737"/>
    </source>
</evidence>
<dbReference type="Pfam" id="PF23569">
    <property type="entry name" value="NBD_SMAX1"/>
    <property type="match status" value="1"/>
</dbReference>
<dbReference type="EMBL" id="OZ075120">
    <property type="protein sequence ID" value="CAL4896818.1"/>
    <property type="molecule type" value="Genomic_DNA"/>
</dbReference>
<dbReference type="Gene3D" id="3.40.50.300">
    <property type="entry name" value="P-loop containing nucleotide triphosphate hydrolases"/>
    <property type="match status" value="1"/>
</dbReference>
<organism evidence="6 7">
    <name type="scientific">Urochloa decumbens</name>
    <dbReference type="NCBI Taxonomy" id="240449"/>
    <lineage>
        <taxon>Eukaryota</taxon>
        <taxon>Viridiplantae</taxon>
        <taxon>Streptophyta</taxon>
        <taxon>Embryophyta</taxon>
        <taxon>Tracheophyta</taxon>
        <taxon>Spermatophyta</taxon>
        <taxon>Magnoliopsida</taxon>
        <taxon>Liliopsida</taxon>
        <taxon>Poales</taxon>
        <taxon>Poaceae</taxon>
        <taxon>PACMAD clade</taxon>
        <taxon>Panicoideae</taxon>
        <taxon>Panicodae</taxon>
        <taxon>Paniceae</taxon>
        <taxon>Melinidinae</taxon>
        <taxon>Urochloa</taxon>
    </lineage>
</organism>
<keyword evidence="7" id="KW-1185">Reference proteome</keyword>